<name>A0A511MHR7_9NOCA</name>
<proteinExistence type="predicted"/>
<evidence type="ECO:0000256" key="1">
    <source>
        <dbReference type="SAM" id="SignalP"/>
    </source>
</evidence>
<keyword evidence="1" id="KW-0732">Signal</keyword>
<accession>A0A511MHR7</accession>
<feature type="signal peptide" evidence="1">
    <location>
        <begin position="1"/>
        <end position="23"/>
    </location>
</feature>
<gene>
    <name evidence="4" type="ORF">NN4_46280</name>
</gene>
<evidence type="ECO:0008006" key="6">
    <source>
        <dbReference type="Google" id="ProtNLM"/>
    </source>
</evidence>
<dbReference type="PROSITE" id="PS51257">
    <property type="entry name" value="PROKAR_LIPOPROTEIN"/>
    <property type="match status" value="1"/>
</dbReference>
<evidence type="ECO:0000259" key="2">
    <source>
        <dbReference type="Pfam" id="PF24088"/>
    </source>
</evidence>
<dbReference type="Pfam" id="PF24088">
    <property type="entry name" value="DUF7373"/>
    <property type="match status" value="1"/>
</dbReference>
<feature type="chain" id="PRO_5022102420" description="Lipoprotein" evidence="1">
    <location>
        <begin position="24"/>
        <end position="419"/>
    </location>
</feature>
<dbReference type="AlphaFoldDB" id="A0A511MHR7"/>
<protein>
    <recommendedName>
        <fullName evidence="6">Lipoprotein</fullName>
    </recommendedName>
</protein>
<evidence type="ECO:0000313" key="4">
    <source>
        <dbReference type="EMBL" id="GEM40109.1"/>
    </source>
</evidence>
<evidence type="ECO:0000313" key="5">
    <source>
        <dbReference type="Proteomes" id="UP000321424"/>
    </source>
</evidence>
<dbReference type="EMBL" id="BJXA01000032">
    <property type="protein sequence ID" value="GEM40109.1"/>
    <property type="molecule type" value="Genomic_DNA"/>
</dbReference>
<dbReference type="OrthoDB" id="4535232at2"/>
<keyword evidence="5" id="KW-1185">Reference proteome</keyword>
<organism evidence="4 5">
    <name type="scientific">Nocardia ninae NBRC 108245</name>
    <dbReference type="NCBI Taxonomy" id="1210091"/>
    <lineage>
        <taxon>Bacteria</taxon>
        <taxon>Bacillati</taxon>
        <taxon>Actinomycetota</taxon>
        <taxon>Actinomycetes</taxon>
        <taxon>Mycobacteriales</taxon>
        <taxon>Nocardiaceae</taxon>
        <taxon>Nocardia</taxon>
    </lineage>
</organism>
<sequence>MINLRMRHVPAALVLLIATGCGAPMTGTPQPGEIDVRSLDVGQYSTEPLDTYSEYAHSVRRGTALAISRLANHVVTGIDIDAKLRYGTGVQEIAKPDDVKNVLAEPGVSIAARHKMLFGFASGSSDFRAEPHVAVAPDATLTTVAVMQFPDPGSAERAAAEFEEADFSVASDQNERVQLAKHPRAHSHWRPGTPTIGSVVAHGNYVVNTFISTARPDLADLTALAEKVYTAQLPMLDTLAPLSAEQALRLDLDPEGDIRRILNPGKLDIPSVGSLAAYKLQGFLHWQTDRTAAKDLYAHGERFVFSSAYSSTTNSYTRGIAQSFGKGIGRFLDGAILIRARDIDSAQALWSKILDAPDTSQAPPRVPNSKCAELPTEGYVRDWVCAVRYRNYVGYVWSTQLQDTQQRAAAQYALLANSQ</sequence>
<reference evidence="4 5" key="1">
    <citation type="submission" date="2019-07" db="EMBL/GenBank/DDBJ databases">
        <title>Whole genome shotgun sequence of Nocardia ninae NBRC 108245.</title>
        <authorList>
            <person name="Hosoyama A."/>
            <person name="Uohara A."/>
            <person name="Ohji S."/>
            <person name="Ichikawa N."/>
        </authorList>
    </citation>
    <scope>NUCLEOTIDE SEQUENCE [LARGE SCALE GENOMIC DNA]</scope>
    <source>
        <strain evidence="4 5">NBRC 108245</strain>
    </source>
</reference>
<dbReference type="Proteomes" id="UP000321424">
    <property type="component" value="Unassembled WGS sequence"/>
</dbReference>
<feature type="domain" description="DUF7373" evidence="2">
    <location>
        <begin position="55"/>
        <end position="251"/>
    </location>
</feature>
<feature type="domain" description="DUF7373" evidence="3">
    <location>
        <begin position="269"/>
        <end position="418"/>
    </location>
</feature>
<evidence type="ECO:0000259" key="3">
    <source>
        <dbReference type="Pfam" id="PF24092"/>
    </source>
</evidence>
<dbReference type="RefSeq" id="WP_147134928.1">
    <property type="nucleotide sequence ID" value="NZ_BJXA01000032.1"/>
</dbReference>
<dbReference type="InterPro" id="IPR056463">
    <property type="entry name" value="DUF7373_C"/>
</dbReference>
<comment type="caution">
    <text evidence="4">The sequence shown here is derived from an EMBL/GenBank/DDBJ whole genome shotgun (WGS) entry which is preliminary data.</text>
</comment>
<dbReference type="Pfam" id="PF24092">
    <property type="entry name" value="DUF7373_C"/>
    <property type="match status" value="1"/>
</dbReference>
<dbReference type="InterPro" id="IPR055797">
    <property type="entry name" value="DUF7373"/>
</dbReference>